<sequence length="313" mass="33658">MGPRVIYLASLLLHIAVEGAEVNVPVAGPAPGCAVDSEDVGLLQGPQRFKAPESVSLTSNLGGSEVVRALPYVLQAFCGPEKVTSCNLIPAGWQQITGAFDYDINKQPPAATGDPKNNFVNAGEDYNNKNNVITAGTMESWLPAANAANFAFTSEIFKEVEGIANEIRKTDDTAKFQITCLNGTQKDMALMQDSFDYIGIEFYANSIPEICDRCMTEQGWTIPVDDPKSGTTYKAFQTWDASPVDNSKIVLGMTTSGLEGYMVDMYKAAVKQFGFAGILVWHLDHMPLSIPLACFESYDVSCSGGPPKIGAAN</sequence>
<dbReference type="AlphaFoldDB" id="A0A813HLE2"/>
<feature type="chain" id="PRO_5032367681" description="GH18 domain-containing protein" evidence="1">
    <location>
        <begin position="20"/>
        <end position="313"/>
    </location>
</feature>
<dbReference type="Gene3D" id="3.20.20.80">
    <property type="entry name" value="Glycosidases"/>
    <property type="match status" value="1"/>
</dbReference>
<gene>
    <name evidence="2" type="ORF">PGLA1383_LOCUS53457</name>
</gene>
<name>A0A813HLE2_POLGL</name>
<evidence type="ECO:0000256" key="1">
    <source>
        <dbReference type="SAM" id="SignalP"/>
    </source>
</evidence>
<keyword evidence="3" id="KW-1185">Reference proteome</keyword>
<feature type="signal peptide" evidence="1">
    <location>
        <begin position="1"/>
        <end position="19"/>
    </location>
</feature>
<dbReference type="InterPro" id="IPR017853">
    <property type="entry name" value="GH"/>
</dbReference>
<evidence type="ECO:0000313" key="3">
    <source>
        <dbReference type="Proteomes" id="UP000654075"/>
    </source>
</evidence>
<evidence type="ECO:0008006" key="4">
    <source>
        <dbReference type="Google" id="ProtNLM"/>
    </source>
</evidence>
<dbReference type="OrthoDB" id="482378at2759"/>
<accession>A0A813HLE2</accession>
<keyword evidence="1" id="KW-0732">Signal</keyword>
<comment type="caution">
    <text evidence="2">The sequence shown here is derived from an EMBL/GenBank/DDBJ whole genome shotgun (WGS) entry which is preliminary data.</text>
</comment>
<evidence type="ECO:0000313" key="2">
    <source>
        <dbReference type="EMBL" id="CAE8638253.1"/>
    </source>
</evidence>
<protein>
    <recommendedName>
        <fullName evidence="4">GH18 domain-containing protein</fullName>
    </recommendedName>
</protein>
<dbReference type="SUPFAM" id="SSF51445">
    <property type="entry name" value="(Trans)glycosidases"/>
    <property type="match status" value="1"/>
</dbReference>
<proteinExistence type="predicted"/>
<organism evidence="2 3">
    <name type="scientific">Polarella glacialis</name>
    <name type="common">Dinoflagellate</name>
    <dbReference type="NCBI Taxonomy" id="89957"/>
    <lineage>
        <taxon>Eukaryota</taxon>
        <taxon>Sar</taxon>
        <taxon>Alveolata</taxon>
        <taxon>Dinophyceae</taxon>
        <taxon>Suessiales</taxon>
        <taxon>Suessiaceae</taxon>
        <taxon>Polarella</taxon>
    </lineage>
</organism>
<reference evidence="2" key="1">
    <citation type="submission" date="2021-02" db="EMBL/GenBank/DDBJ databases">
        <authorList>
            <person name="Dougan E. K."/>
            <person name="Rhodes N."/>
            <person name="Thang M."/>
            <person name="Chan C."/>
        </authorList>
    </citation>
    <scope>NUCLEOTIDE SEQUENCE</scope>
</reference>
<dbReference type="EMBL" id="CAJNNV010031896">
    <property type="protein sequence ID" value="CAE8638253.1"/>
    <property type="molecule type" value="Genomic_DNA"/>
</dbReference>
<dbReference type="Proteomes" id="UP000654075">
    <property type="component" value="Unassembled WGS sequence"/>
</dbReference>